<organism evidence="1 3">
    <name type="scientific">Piscirickettsia salmonis</name>
    <dbReference type="NCBI Taxonomy" id="1238"/>
    <lineage>
        <taxon>Bacteria</taxon>
        <taxon>Pseudomonadati</taxon>
        <taxon>Pseudomonadota</taxon>
        <taxon>Gammaproteobacteria</taxon>
        <taxon>Thiotrichales</taxon>
        <taxon>Piscirickettsiaceae</taxon>
        <taxon>Piscirickettsia</taxon>
    </lineage>
</organism>
<evidence type="ECO:0000313" key="1">
    <source>
        <dbReference type="EMBL" id="QGO05292.1"/>
    </source>
</evidence>
<name>A0A9Q5VEL6_PISSA</name>
<gene>
    <name evidence="1" type="ORF">Psal009_01180</name>
    <name evidence="2" type="ORF">Psal009_01786</name>
</gene>
<evidence type="ECO:0000313" key="3">
    <source>
        <dbReference type="Proteomes" id="UP000422232"/>
    </source>
</evidence>
<dbReference type="AlphaFoldDB" id="A0A9Q5VEL6"/>
<dbReference type="InterPro" id="IPR038573">
    <property type="entry name" value="BrnT_sf"/>
</dbReference>
<evidence type="ECO:0000313" key="2">
    <source>
        <dbReference type="EMBL" id="QGO05889.1"/>
    </source>
</evidence>
<proteinExistence type="predicted"/>
<dbReference type="GeneID" id="66742043"/>
<dbReference type="RefSeq" id="WP_016212424.1">
    <property type="nucleotide sequence ID" value="NZ_CP012413.1"/>
</dbReference>
<dbReference type="Gene3D" id="3.10.450.530">
    <property type="entry name" value="Ribonuclease toxin, BrnT, of type II toxin-antitoxin system"/>
    <property type="match status" value="1"/>
</dbReference>
<protein>
    <recommendedName>
        <fullName evidence="4">Toxin</fullName>
    </recommendedName>
</protein>
<dbReference type="EMBL" id="CP038908">
    <property type="protein sequence ID" value="QGO05292.1"/>
    <property type="molecule type" value="Genomic_DNA"/>
</dbReference>
<sequence>MHIEWSEEKNKKLKAERGFSFEDVVAAISLGKLLDNRAHPNPEYQHQNIAVVNIEGYAVMVPYVTKEDGTLFLKTAYPSRKATKHYLGEGDD</sequence>
<reference evidence="1 3" key="1">
    <citation type="submission" date="2019-04" db="EMBL/GenBank/DDBJ databases">
        <title>Complete genome sequencing of Piscirickettsia salmonis strain Psal-009.</title>
        <authorList>
            <person name="Schober I."/>
            <person name="Bunk B."/>
            <person name="Sproer C."/>
            <person name="Carril G.P."/>
            <person name="Riedel T."/>
            <person name="Flores-Herrera P.A."/>
            <person name="Nourdin-Galindo G."/>
            <person name="Marshall S.H."/>
            <person name="Overmann J."/>
        </authorList>
    </citation>
    <scope>NUCLEOTIDE SEQUENCE [LARGE SCALE GENOMIC DNA]</scope>
    <source>
        <strain evidence="1 3">Psal-009</strain>
    </source>
</reference>
<accession>A0A9Q5VEL6</accession>
<dbReference type="EMBL" id="CP038908">
    <property type="protein sequence ID" value="QGO05889.1"/>
    <property type="molecule type" value="Genomic_DNA"/>
</dbReference>
<dbReference type="Proteomes" id="UP000422232">
    <property type="component" value="Chromosome"/>
</dbReference>
<keyword evidence="3" id="KW-1185">Reference proteome</keyword>
<evidence type="ECO:0008006" key="4">
    <source>
        <dbReference type="Google" id="ProtNLM"/>
    </source>
</evidence>